<evidence type="ECO:0000313" key="1">
    <source>
        <dbReference type="EMBL" id="KAI3680940.1"/>
    </source>
</evidence>
<accession>A0ACB8Y779</accession>
<reference evidence="2" key="1">
    <citation type="journal article" date="2022" name="Mol. Ecol. Resour.">
        <title>The genomes of chicory, endive, great burdock and yacon provide insights into Asteraceae palaeo-polyploidization history and plant inulin production.</title>
        <authorList>
            <person name="Fan W."/>
            <person name="Wang S."/>
            <person name="Wang H."/>
            <person name="Wang A."/>
            <person name="Jiang F."/>
            <person name="Liu H."/>
            <person name="Zhao H."/>
            <person name="Xu D."/>
            <person name="Zhang Y."/>
        </authorList>
    </citation>
    <scope>NUCLEOTIDE SEQUENCE [LARGE SCALE GENOMIC DNA]</scope>
    <source>
        <strain evidence="2">cv. Niubang</strain>
    </source>
</reference>
<reference evidence="1 2" key="2">
    <citation type="journal article" date="2022" name="Mol. Ecol. Resour.">
        <title>The genomes of chicory, endive, great burdock and yacon provide insights into Asteraceae paleo-polyploidization history and plant inulin production.</title>
        <authorList>
            <person name="Fan W."/>
            <person name="Wang S."/>
            <person name="Wang H."/>
            <person name="Wang A."/>
            <person name="Jiang F."/>
            <person name="Liu H."/>
            <person name="Zhao H."/>
            <person name="Xu D."/>
            <person name="Zhang Y."/>
        </authorList>
    </citation>
    <scope>NUCLEOTIDE SEQUENCE [LARGE SCALE GENOMIC DNA]</scope>
    <source>
        <strain evidence="2">cv. Niubang</strain>
    </source>
</reference>
<gene>
    <name evidence="1" type="ORF">L6452_35720</name>
</gene>
<organism evidence="1 2">
    <name type="scientific">Arctium lappa</name>
    <name type="common">Greater burdock</name>
    <name type="synonym">Lappa major</name>
    <dbReference type="NCBI Taxonomy" id="4217"/>
    <lineage>
        <taxon>Eukaryota</taxon>
        <taxon>Viridiplantae</taxon>
        <taxon>Streptophyta</taxon>
        <taxon>Embryophyta</taxon>
        <taxon>Tracheophyta</taxon>
        <taxon>Spermatophyta</taxon>
        <taxon>Magnoliopsida</taxon>
        <taxon>eudicotyledons</taxon>
        <taxon>Gunneridae</taxon>
        <taxon>Pentapetalae</taxon>
        <taxon>asterids</taxon>
        <taxon>campanulids</taxon>
        <taxon>Asterales</taxon>
        <taxon>Asteraceae</taxon>
        <taxon>Carduoideae</taxon>
        <taxon>Cardueae</taxon>
        <taxon>Arctiinae</taxon>
        <taxon>Arctium</taxon>
    </lineage>
</organism>
<evidence type="ECO:0000313" key="2">
    <source>
        <dbReference type="Proteomes" id="UP001055879"/>
    </source>
</evidence>
<keyword evidence="2" id="KW-1185">Reference proteome</keyword>
<comment type="caution">
    <text evidence="1">The sequence shown here is derived from an EMBL/GenBank/DDBJ whole genome shotgun (WGS) entry which is preliminary data.</text>
</comment>
<name>A0ACB8Y779_ARCLA</name>
<dbReference type="EMBL" id="CM042059">
    <property type="protein sequence ID" value="KAI3680940.1"/>
    <property type="molecule type" value="Genomic_DNA"/>
</dbReference>
<proteinExistence type="predicted"/>
<protein>
    <submittedName>
        <fullName evidence="1">Uncharacterized protein</fullName>
    </submittedName>
</protein>
<dbReference type="Proteomes" id="UP001055879">
    <property type="component" value="Linkage Group LG13"/>
</dbReference>
<sequence length="69" mass="7923">MIWVSILLPLDDGVPIGERKKVVVKLELNTYRRYDRSPNSLLCCLSQSNRPTHTRTRKTFLNLSAPLPT</sequence>